<accession>A0A178M5K0</accession>
<sequence>MDASRESRLATAIERHKRGLLTEAEAEYRRLLDQFPDFAEAHNALGIALQQQEQVEAAADCFRVAARLKPDYVSARANLGAALLGLGRADEAVEALNAALDLDPANAEIHYNLAWAAQQHGDTESALAGYGRALALNPGHAAACNNTGLILRAQGRLAEAVAAYDLAVELAPANAVIRYGRAQARLESGDFAGGWRDHEARFVGGIALARHESRPRWDGEDIQGKPILVWAEQGLGDSMQFCRYLPILAQRGAQVVFEVQPPLERLCRQSLPGMTIVARGQPLPPCQVQVPLMSLPRLLGEMPFWPGAYLRPDPAEAAAWKPRLGPRLRPRVALVWAGSPTHKDDRNRSLPLAVLAPLLALDGVDWLSFQVGEAAAQAEDAPALRRLPHGLGDFADTAAALVHMDLVVAVDTAVLHLAGSLGLPAWGMLPFAPDWRWLQGRDDSPWYPSMRLFRQGPSRDWKEVVARLAETLPGAFQELGQGAQGA</sequence>
<feature type="repeat" description="TPR" evidence="1">
    <location>
        <begin position="39"/>
        <end position="72"/>
    </location>
</feature>
<dbReference type="SUPFAM" id="SSF48452">
    <property type="entry name" value="TPR-like"/>
    <property type="match status" value="1"/>
</dbReference>
<dbReference type="InterPro" id="IPR011990">
    <property type="entry name" value="TPR-like_helical_dom_sf"/>
</dbReference>
<dbReference type="SMART" id="SM00028">
    <property type="entry name" value="TPR"/>
    <property type="match status" value="5"/>
</dbReference>
<dbReference type="InterPro" id="IPR052943">
    <property type="entry name" value="TMTC_O-mannosyl-trnsfr"/>
</dbReference>
<evidence type="ECO:0000256" key="1">
    <source>
        <dbReference type="PROSITE-ProRule" id="PRU00339"/>
    </source>
</evidence>
<dbReference type="STRING" id="1285242.A6A04_09070"/>
<feature type="repeat" description="TPR" evidence="1">
    <location>
        <begin position="107"/>
        <end position="140"/>
    </location>
</feature>
<organism evidence="2 3">
    <name type="scientific">Paramagnetospirillum marisnigri</name>
    <dbReference type="NCBI Taxonomy" id="1285242"/>
    <lineage>
        <taxon>Bacteria</taxon>
        <taxon>Pseudomonadati</taxon>
        <taxon>Pseudomonadota</taxon>
        <taxon>Alphaproteobacteria</taxon>
        <taxon>Rhodospirillales</taxon>
        <taxon>Magnetospirillaceae</taxon>
        <taxon>Paramagnetospirillum</taxon>
    </lineage>
</organism>
<dbReference type="Pfam" id="PF13432">
    <property type="entry name" value="TPR_16"/>
    <property type="match status" value="2"/>
</dbReference>
<feature type="repeat" description="TPR" evidence="1">
    <location>
        <begin position="73"/>
        <end position="106"/>
    </location>
</feature>
<dbReference type="PROSITE" id="PS50005">
    <property type="entry name" value="TPR"/>
    <property type="match status" value="4"/>
</dbReference>
<dbReference type="EMBL" id="LWQT01000120">
    <property type="protein sequence ID" value="OAN44022.1"/>
    <property type="molecule type" value="Genomic_DNA"/>
</dbReference>
<protein>
    <submittedName>
        <fullName evidence="2">Uncharacterized protein</fullName>
    </submittedName>
</protein>
<evidence type="ECO:0000313" key="2">
    <source>
        <dbReference type="EMBL" id="OAN44022.1"/>
    </source>
</evidence>
<gene>
    <name evidence="2" type="ORF">A6A04_09070</name>
</gene>
<dbReference type="PANTHER" id="PTHR44809">
    <property type="match status" value="1"/>
</dbReference>
<dbReference type="OrthoDB" id="6193797at2"/>
<evidence type="ECO:0000313" key="3">
    <source>
        <dbReference type="Proteomes" id="UP000078428"/>
    </source>
</evidence>
<dbReference type="AlphaFoldDB" id="A0A178M5K0"/>
<dbReference type="InterPro" id="IPR019734">
    <property type="entry name" value="TPR_rpt"/>
</dbReference>
<keyword evidence="3" id="KW-1185">Reference proteome</keyword>
<keyword evidence="1" id="KW-0802">TPR repeat</keyword>
<dbReference type="RefSeq" id="WP_068495814.1">
    <property type="nucleotide sequence ID" value="NZ_LWQT01000120.1"/>
</dbReference>
<dbReference type="Gene3D" id="3.40.50.2000">
    <property type="entry name" value="Glycogen Phosphorylase B"/>
    <property type="match status" value="1"/>
</dbReference>
<proteinExistence type="predicted"/>
<dbReference type="SUPFAM" id="SSF53756">
    <property type="entry name" value="UDP-Glycosyltransferase/glycogen phosphorylase"/>
    <property type="match status" value="1"/>
</dbReference>
<name>A0A178M5K0_9PROT</name>
<dbReference type="Gene3D" id="1.25.40.10">
    <property type="entry name" value="Tetratricopeptide repeat domain"/>
    <property type="match status" value="2"/>
</dbReference>
<dbReference type="PROSITE" id="PS50293">
    <property type="entry name" value="TPR_REGION"/>
    <property type="match status" value="1"/>
</dbReference>
<dbReference type="Proteomes" id="UP000078428">
    <property type="component" value="Unassembled WGS sequence"/>
</dbReference>
<reference evidence="2 3" key="1">
    <citation type="submission" date="2016-04" db="EMBL/GenBank/DDBJ databases">
        <title>Draft genome sequence of freshwater magnetotactic bacteria Magnetospirillum marisnigri SP-1 and Magnetospirillum moscoviense BB-1.</title>
        <authorList>
            <person name="Koziaeva V."/>
            <person name="Dziuba M.V."/>
            <person name="Ivanov T.M."/>
            <person name="Kuznetsov B."/>
            <person name="Grouzdev D.S."/>
        </authorList>
    </citation>
    <scope>NUCLEOTIDE SEQUENCE [LARGE SCALE GENOMIC DNA]</scope>
    <source>
        <strain evidence="2 3">SP-1</strain>
    </source>
</reference>
<feature type="repeat" description="TPR" evidence="1">
    <location>
        <begin position="141"/>
        <end position="174"/>
    </location>
</feature>
<comment type="caution">
    <text evidence="2">The sequence shown here is derived from an EMBL/GenBank/DDBJ whole genome shotgun (WGS) entry which is preliminary data.</text>
</comment>
<dbReference type="PANTHER" id="PTHR44809:SF1">
    <property type="entry name" value="PROTEIN O-MANNOSYL-TRANSFERASE TMTC1"/>
    <property type="match status" value="1"/>
</dbReference>